<feature type="coiled-coil region" evidence="1">
    <location>
        <begin position="167"/>
        <end position="194"/>
    </location>
</feature>
<keyword evidence="1" id="KW-0175">Coiled coil</keyword>
<dbReference type="GeneID" id="9596537"/>
<evidence type="ECO:0000313" key="3">
    <source>
        <dbReference type="EMBL" id="EFI91272.1"/>
    </source>
</evidence>
<dbReference type="VEuPathDB" id="FungiDB:SCHCODRAFT_01184253"/>
<dbReference type="EMBL" id="GL377318">
    <property type="protein sequence ID" value="EFI91272.1"/>
    <property type="molecule type" value="Genomic_DNA"/>
</dbReference>
<evidence type="ECO:0000256" key="1">
    <source>
        <dbReference type="SAM" id="Coils"/>
    </source>
</evidence>
<dbReference type="KEGG" id="scm:SCHCO_01184253"/>
<gene>
    <name evidence="3" type="ORF">SCHCODRAFT_238735</name>
</gene>
<keyword evidence="4" id="KW-1185">Reference proteome</keyword>
<name>D8QLI6_SCHCM</name>
<organism evidence="4">
    <name type="scientific">Schizophyllum commune (strain H4-8 / FGSC 9210)</name>
    <name type="common">Split gill fungus</name>
    <dbReference type="NCBI Taxonomy" id="578458"/>
    <lineage>
        <taxon>Eukaryota</taxon>
        <taxon>Fungi</taxon>
        <taxon>Dikarya</taxon>
        <taxon>Basidiomycota</taxon>
        <taxon>Agaricomycotina</taxon>
        <taxon>Agaricomycetes</taxon>
        <taxon>Agaricomycetidae</taxon>
        <taxon>Agaricales</taxon>
        <taxon>Schizophyllaceae</taxon>
        <taxon>Schizophyllum</taxon>
    </lineage>
</organism>
<feature type="compositionally biased region" description="Basic residues" evidence="2">
    <location>
        <begin position="77"/>
        <end position="88"/>
    </location>
</feature>
<dbReference type="Proteomes" id="UP000007431">
    <property type="component" value="Unassembled WGS sequence"/>
</dbReference>
<protein>
    <submittedName>
        <fullName evidence="3">Uncharacterized protein</fullName>
    </submittedName>
</protein>
<dbReference type="InParanoid" id="D8QLI6"/>
<dbReference type="HOGENOM" id="CLU_937371_0_0_1"/>
<dbReference type="OrthoDB" id="10307033at2759"/>
<sequence>MARKQASRLARSASTLELRRSARLQPQQPEPPAKENQEIKQDSPPRSSTRTQKDNKNDPTEEKENAPERQGRAPERRKLRVSKAKSLSRNRSSSSSGQKDTPVTKTDTVIEVPTPAAVIAHAAVNHKKNKAVDPPSAPNKKRRVCFAERADPEPFDRMVDHVARAKAAAASVRLEDLIAKADRYKNQYDDIEHVPCPPRAERLIRPWIRLGRDRSKYGEERRKFYQYPPMFVLAFAFDAMELSHHLKRVDWGRYRKCSRYDVMDRLIRRLWNALGMQREKDIVEWVTADRKPGWILIVSKSSRPETLPYPEERVRRIQETIGTKMPPTIMPLQLVGRRERYGCEPELKAEEY</sequence>
<reference evidence="3 4" key="1">
    <citation type="journal article" date="2010" name="Nat. Biotechnol.">
        <title>Genome sequence of the model mushroom Schizophyllum commune.</title>
        <authorList>
            <person name="Ohm R.A."/>
            <person name="de Jong J.F."/>
            <person name="Lugones L.G."/>
            <person name="Aerts A."/>
            <person name="Kothe E."/>
            <person name="Stajich J.E."/>
            <person name="de Vries R.P."/>
            <person name="Record E."/>
            <person name="Levasseur A."/>
            <person name="Baker S.E."/>
            <person name="Bartholomew K.A."/>
            <person name="Coutinho P.M."/>
            <person name="Erdmann S."/>
            <person name="Fowler T.J."/>
            <person name="Gathman A.C."/>
            <person name="Lombard V."/>
            <person name="Henrissat B."/>
            <person name="Knabe N."/>
            <person name="Kuees U."/>
            <person name="Lilly W.W."/>
            <person name="Lindquist E."/>
            <person name="Lucas S."/>
            <person name="Magnuson J.K."/>
            <person name="Piumi F."/>
            <person name="Raudaskoski M."/>
            <person name="Salamov A."/>
            <person name="Schmutz J."/>
            <person name="Schwarze F.W.M.R."/>
            <person name="vanKuyk P.A."/>
            <person name="Horton J.S."/>
            <person name="Grigoriev I.V."/>
            <person name="Woesten H.A.B."/>
        </authorList>
    </citation>
    <scope>NUCLEOTIDE SEQUENCE [LARGE SCALE GENOMIC DNA]</scope>
    <source>
        <strain evidence="4">H4-8 / FGSC 9210</strain>
    </source>
</reference>
<feature type="compositionally biased region" description="Basic and acidic residues" evidence="2">
    <location>
        <begin position="32"/>
        <end position="43"/>
    </location>
</feature>
<feature type="compositionally biased region" description="Basic and acidic residues" evidence="2">
    <location>
        <begin position="51"/>
        <end position="76"/>
    </location>
</feature>
<evidence type="ECO:0000256" key="2">
    <source>
        <dbReference type="SAM" id="MobiDB-lite"/>
    </source>
</evidence>
<evidence type="ECO:0000313" key="4">
    <source>
        <dbReference type="Proteomes" id="UP000007431"/>
    </source>
</evidence>
<feature type="region of interest" description="Disordered" evidence="2">
    <location>
        <begin position="1"/>
        <end position="106"/>
    </location>
</feature>
<dbReference type="RefSeq" id="XP_003026175.1">
    <property type="nucleotide sequence ID" value="XM_003026129.1"/>
</dbReference>
<proteinExistence type="predicted"/>
<feature type="compositionally biased region" description="Polar residues" evidence="2">
    <location>
        <begin position="97"/>
        <end position="106"/>
    </location>
</feature>
<accession>D8QLI6</accession>
<dbReference type="AlphaFoldDB" id="D8QLI6"/>